<sequence>MSDYEKELEAFLIKIGQVQPVAPKPAQSPKKDEE</sequence>
<dbReference type="EMBL" id="LR797091">
    <property type="protein sequence ID" value="CAB4185995.1"/>
    <property type="molecule type" value="Genomic_DNA"/>
</dbReference>
<protein>
    <submittedName>
        <fullName evidence="1">Uncharacterized protein</fullName>
    </submittedName>
</protein>
<evidence type="ECO:0000313" key="2">
    <source>
        <dbReference type="EMBL" id="CAB4194321.1"/>
    </source>
</evidence>
<gene>
    <name evidence="1" type="ORF">UFOVP1135_5</name>
    <name evidence="2" type="ORF">UFOVP1253_26</name>
    <name evidence="3" type="ORF">UFOVP1495_3</name>
</gene>
<evidence type="ECO:0000313" key="3">
    <source>
        <dbReference type="EMBL" id="CAB4216968.1"/>
    </source>
</evidence>
<organism evidence="1">
    <name type="scientific">uncultured Caudovirales phage</name>
    <dbReference type="NCBI Taxonomy" id="2100421"/>
    <lineage>
        <taxon>Viruses</taxon>
        <taxon>Duplodnaviria</taxon>
        <taxon>Heunggongvirae</taxon>
        <taxon>Uroviricota</taxon>
        <taxon>Caudoviricetes</taxon>
        <taxon>Peduoviridae</taxon>
        <taxon>Maltschvirus</taxon>
        <taxon>Maltschvirus maltsch</taxon>
    </lineage>
</organism>
<evidence type="ECO:0000313" key="1">
    <source>
        <dbReference type="EMBL" id="CAB4185995.1"/>
    </source>
</evidence>
<accession>A0A6J5QZB8</accession>
<reference evidence="1" key="1">
    <citation type="submission" date="2020-05" db="EMBL/GenBank/DDBJ databases">
        <authorList>
            <person name="Chiriac C."/>
            <person name="Salcher M."/>
            <person name="Ghai R."/>
            <person name="Kavagutti S V."/>
        </authorList>
    </citation>
    <scope>NUCLEOTIDE SEQUENCE</scope>
</reference>
<dbReference type="EMBL" id="LR797208">
    <property type="protein sequence ID" value="CAB4194321.1"/>
    <property type="molecule type" value="Genomic_DNA"/>
</dbReference>
<proteinExistence type="predicted"/>
<dbReference type="EMBL" id="LR797454">
    <property type="protein sequence ID" value="CAB4216968.1"/>
    <property type="molecule type" value="Genomic_DNA"/>
</dbReference>
<name>A0A6J5QZB8_9CAUD</name>